<dbReference type="Proteomes" id="UP000186851">
    <property type="component" value="Chromosome"/>
</dbReference>
<reference evidence="1" key="1">
    <citation type="journal article" date="2017" name="Nature">
        <title>Asgard archaea illuminate the origin of eukaryotic cellular complexity.</title>
        <authorList>
            <person name="Zaremba-Niedzwiedzka K."/>
            <person name="Caceres E.F."/>
            <person name="Saw J.H."/>
            <person name="Backstrom D."/>
            <person name="Juzokaite L."/>
            <person name="Vancaester E."/>
            <person name="Seitz K.W."/>
            <person name="Anantharaman K."/>
            <person name="Starnawski P."/>
            <person name="Kjeldsen K.U."/>
            <person name="Scott M.B."/>
            <person name="Nunoura T."/>
            <person name="Banfield J.F."/>
            <person name="Schramm A."/>
            <person name="Baker B.J."/>
            <person name="Spang A."/>
            <person name="Ettema T.J.G."/>
        </authorList>
    </citation>
    <scope>NUCLEOTIDE SEQUENCE</scope>
    <source>
        <strain evidence="1">LCB_4</strain>
    </source>
</reference>
<sequence>MFEVVVEEVKGRCPVYKLGDRILIDPPRIVLEETDGLCIHALPVILHYAIAVNEGVDPVKLGLTKKSNSDVYYIQCLDPGPPYTEGGTVIFKCRRL</sequence>
<proteinExistence type="predicted"/>
<evidence type="ECO:0000313" key="2">
    <source>
        <dbReference type="Proteomes" id="UP000186851"/>
    </source>
</evidence>
<dbReference type="NCBIfam" id="TIGR04076">
    <property type="entry name" value="TIGR04076 family protein"/>
    <property type="match status" value="1"/>
</dbReference>
<reference evidence="1" key="2">
    <citation type="journal article" date="2022" name="Nat. Microbiol.">
        <title>A closed Candidatus Odinarchaeum chromosome exposes Asgard archaeal viruses.</title>
        <authorList>
            <person name="Tamarit D."/>
            <person name="Caceres E.F."/>
            <person name="Krupovic M."/>
            <person name="Nijland R."/>
            <person name="Eme L."/>
            <person name="Robinson N.P."/>
            <person name="Ettema T.J.G."/>
        </authorList>
    </citation>
    <scope>NUCLEOTIDE SEQUENCE</scope>
    <source>
        <strain evidence="1">LCB_4</strain>
    </source>
</reference>
<gene>
    <name evidence="1" type="ORF">OdinLCB4_006840</name>
</gene>
<evidence type="ECO:0000313" key="1">
    <source>
        <dbReference type="EMBL" id="WEU40180.1"/>
    </source>
</evidence>
<dbReference type="KEGG" id="oyw:OdinLCB4_006840"/>
<name>A0AAF0IBA6_ODILC</name>
<organism evidence="1 2">
    <name type="scientific">Odinarchaeota yellowstonii (strain LCB_4)</name>
    <dbReference type="NCBI Taxonomy" id="1841599"/>
    <lineage>
        <taxon>Archaea</taxon>
        <taxon>Promethearchaeati</taxon>
        <taxon>Candidatus Odinarchaeota</taxon>
        <taxon>Candidatus Odinarchaeia</taxon>
        <taxon>Candidatus Odinarchaeales</taxon>
        <taxon>Candidatus Odinarchaeaceae</taxon>
        <taxon>Candidatus Odinarchaeum</taxon>
    </lineage>
</organism>
<dbReference type="AlphaFoldDB" id="A0AAF0IBA6"/>
<dbReference type="EMBL" id="CP091871">
    <property type="protein sequence ID" value="WEU40180.1"/>
    <property type="molecule type" value="Genomic_DNA"/>
</dbReference>
<accession>A0AAF0IBA6</accession>
<protein>
    <submittedName>
        <fullName evidence="1">TIGR04076 family protein</fullName>
    </submittedName>
</protein>
<dbReference type="InterPro" id="IPR023811">
    <property type="entry name" value="CHP04076"/>
</dbReference>